<dbReference type="InterPro" id="IPR039187">
    <property type="entry name" value="SNO_AAA"/>
</dbReference>
<accession>A0A560CZF2</accession>
<dbReference type="AlphaFoldDB" id="A0A560CZF2"/>
<dbReference type="RefSeq" id="WP_167358265.1">
    <property type="nucleotide sequence ID" value="NZ_LVEM01000002.1"/>
</dbReference>
<keyword evidence="3" id="KW-1185">Reference proteome</keyword>
<dbReference type="STRING" id="1803665.GCA_001641335_04237"/>
<sequence length="325" mass="36132">MFKPSESTAAASAAFSRAAASSVLRAARVLLSSPHGFCFELVLGGAMGLGFGLIVATGSRVWKAAKEACEAQAVPSLRKYGSVNPGNSGSPISMLPMLWKNWGRIKVHTHRCEDRQALEQLSTQRRVGRILIDNWVFGYRGGVWTTKRGKSIEGAQPVWSAPRMERLFIAHVPRFRRILIRLTEGVLLAAYATLRAYRRRKRVSGLTRIVESLGSDFDGVTAFDESDVSAMRADAAFAALADRRPAFKLAERLGCRCVQAMDVHRIELSGFSDTMPDRLKAYSLFYEITSWKLHVFIPADRIGAEIITKVLEHDPFEWGTEREAE</sequence>
<feature type="domain" description="Strawberry notch AAA" evidence="1">
    <location>
        <begin position="125"/>
        <end position="228"/>
    </location>
</feature>
<gene>
    <name evidence="2" type="ORF">FBZ96_1167</name>
</gene>
<evidence type="ECO:0000313" key="2">
    <source>
        <dbReference type="EMBL" id="TWA90201.1"/>
    </source>
</evidence>
<evidence type="ECO:0000313" key="3">
    <source>
        <dbReference type="Proteomes" id="UP000319949"/>
    </source>
</evidence>
<organism evidence="2 3">
    <name type="scientific">Bradyrhizobium stylosanthis</name>
    <dbReference type="NCBI Taxonomy" id="1803665"/>
    <lineage>
        <taxon>Bacteria</taxon>
        <taxon>Pseudomonadati</taxon>
        <taxon>Pseudomonadota</taxon>
        <taxon>Alphaproteobacteria</taxon>
        <taxon>Hyphomicrobiales</taxon>
        <taxon>Nitrobacteraceae</taxon>
        <taxon>Bradyrhizobium</taxon>
    </lineage>
</organism>
<protein>
    <submittedName>
        <fullName evidence="2">NTP hydrolase family protein</fullName>
    </submittedName>
</protein>
<reference evidence="2 3" key="1">
    <citation type="submission" date="2019-06" db="EMBL/GenBank/DDBJ databases">
        <title>Genomic Encyclopedia of Type Strains, Phase IV (KMG-V): Genome sequencing to study the core and pangenomes of soil and plant-associated prokaryotes.</title>
        <authorList>
            <person name="Whitman W."/>
        </authorList>
    </citation>
    <scope>NUCLEOTIDE SEQUENCE [LARGE SCALE GENOMIC DNA]</scope>
    <source>
        <strain evidence="2 3">BR 510</strain>
    </source>
</reference>
<dbReference type="Pfam" id="PF13872">
    <property type="entry name" value="AAA_34"/>
    <property type="match status" value="1"/>
</dbReference>
<proteinExistence type="predicted"/>
<evidence type="ECO:0000259" key="1">
    <source>
        <dbReference type="Pfam" id="PF13872"/>
    </source>
</evidence>
<comment type="caution">
    <text evidence="2">The sequence shown here is derived from an EMBL/GenBank/DDBJ whole genome shotgun (WGS) entry which is preliminary data.</text>
</comment>
<dbReference type="EMBL" id="VITK01000016">
    <property type="protein sequence ID" value="TWA90201.1"/>
    <property type="molecule type" value="Genomic_DNA"/>
</dbReference>
<keyword evidence="2" id="KW-0378">Hydrolase</keyword>
<dbReference type="GO" id="GO:0016787">
    <property type="term" value="F:hydrolase activity"/>
    <property type="evidence" value="ECO:0007669"/>
    <property type="project" value="UniProtKB-KW"/>
</dbReference>
<name>A0A560CZF2_9BRAD</name>
<dbReference type="Proteomes" id="UP000319949">
    <property type="component" value="Unassembled WGS sequence"/>
</dbReference>